<gene>
    <name evidence="1" type="ORF">S12H4_63420</name>
</gene>
<dbReference type="EMBL" id="BARW01043147">
    <property type="protein sequence ID" value="GAJ18069.1"/>
    <property type="molecule type" value="Genomic_DNA"/>
</dbReference>
<name>X1UKM9_9ZZZZ</name>
<organism evidence="1">
    <name type="scientific">marine sediment metagenome</name>
    <dbReference type="NCBI Taxonomy" id="412755"/>
    <lineage>
        <taxon>unclassified sequences</taxon>
        <taxon>metagenomes</taxon>
        <taxon>ecological metagenomes</taxon>
    </lineage>
</organism>
<reference evidence="1" key="1">
    <citation type="journal article" date="2014" name="Front. Microbiol.">
        <title>High frequency of phylogenetically diverse reductive dehalogenase-homologous genes in deep subseafloor sedimentary metagenomes.</title>
        <authorList>
            <person name="Kawai M."/>
            <person name="Futagami T."/>
            <person name="Toyoda A."/>
            <person name="Takaki Y."/>
            <person name="Nishi S."/>
            <person name="Hori S."/>
            <person name="Arai W."/>
            <person name="Tsubouchi T."/>
            <person name="Morono Y."/>
            <person name="Uchiyama I."/>
            <person name="Ito T."/>
            <person name="Fujiyama A."/>
            <person name="Inagaki F."/>
            <person name="Takami H."/>
        </authorList>
    </citation>
    <scope>NUCLEOTIDE SEQUENCE</scope>
    <source>
        <strain evidence="1">Expedition CK06-06</strain>
    </source>
</reference>
<protein>
    <submittedName>
        <fullName evidence="1">Uncharacterized protein</fullName>
    </submittedName>
</protein>
<evidence type="ECO:0000313" key="1">
    <source>
        <dbReference type="EMBL" id="GAJ18069.1"/>
    </source>
</evidence>
<accession>X1UKM9</accession>
<sequence length="41" mass="4661">VSLVKGDDRREIIYQSMMNIKDEIVEAIGKKSVLIKPNMVV</sequence>
<comment type="caution">
    <text evidence="1">The sequence shown here is derived from an EMBL/GenBank/DDBJ whole genome shotgun (WGS) entry which is preliminary data.</text>
</comment>
<feature type="non-terminal residue" evidence="1">
    <location>
        <position position="1"/>
    </location>
</feature>
<feature type="non-terminal residue" evidence="1">
    <location>
        <position position="41"/>
    </location>
</feature>
<proteinExistence type="predicted"/>
<dbReference type="AlphaFoldDB" id="X1UKM9"/>